<dbReference type="AlphaFoldDB" id="A0A9D4DPN6"/>
<evidence type="ECO:0000313" key="2">
    <source>
        <dbReference type="Proteomes" id="UP000828390"/>
    </source>
</evidence>
<dbReference type="EMBL" id="JAIWYP010000010">
    <property type="protein sequence ID" value="KAH3753557.1"/>
    <property type="molecule type" value="Genomic_DNA"/>
</dbReference>
<organism evidence="1 2">
    <name type="scientific">Dreissena polymorpha</name>
    <name type="common">Zebra mussel</name>
    <name type="synonym">Mytilus polymorpha</name>
    <dbReference type="NCBI Taxonomy" id="45954"/>
    <lineage>
        <taxon>Eukaryota</taxon>
        <taxon>Metazoa</taxon>
        <taxon>Spiralia</taxon>
        <taxon>Lophotrochozoa</taxon>
        <taxon>Mollusca</taxon>
        <taxon>Bivalvia</taxon>
        <taxon>Autobranchia</taxon>
        <taxon>Heteroconchia</taxon>
        <taxon>Euheterodonta</taxon>
        <taxon>Imparidentia</taxon>
        <taxon>Neoheterodontei</taxon>
        <taxon>Myida</taxon>
        <taxon>Dreissenoidea</taxon>
        <taxon>Dreissenidae</taxon>
        <taxon>Dreissena</taxon>
    </lineage>
</organism>
<accession>A0A9D4DPN6</accession>
<reference evidence="1" key="2">
    <citation type="submission" date="2020-11" db="EMBL/GenBank/DDBJ databases">
        <authorList>
            <person name="McCartney M.A."/>
            <person name="Auch B."/>
            <person name="Kono T."/>
            <person name="Mallez S."/>
            <person name="Becker A."/>
            <person name="Gohl D.M."/>
            <person name="Silverstein K.A.T."/>
            <person name="Koren S."/>
            <person name="Bechman K.B."/>
            <person name="Herman A."/>
            <person name="Abrahante J.E."/>
            <person name="Garbe J."/>
        </authorList>
    </citation>
    <scope>NUCLEOTIDE SEQUENCE</scope>
    <source>
        <strain evidence="1">Duluth1</strain>
        <tissue evidence="1">Whole animal</tissue>
    </source>
</reference>
<keyword evidence="2" id="KW-1185">Reference proteome</keyword>
<gene>
    <name evidence="1" type="ORF">DPMN_188197</name>
</gene>
<dbReference type="Proteomes" id="UP000828390">
    <property type="component" value="Unassembled WGS sequence"/>
</dbReference>
<name>A0A9D4DPN6_DREPO</name>
<sequence>MAYIRRAIITSPPPSCSHILHIQFTGTASHTKAATQTLTLRLTCGLIIADTLNARNQHILAAPTATTSGRGASAIERQDKRLLCRDKERADRRRIGF</sequence>
<evidence type="ECO:0000313" key="1">
    <source>
        <dbReference type="EMBL" id="KAH3753557.1"/>
    </source>
</evidence>
<proteinExistence type="predicted"/>
<reference evidence="1" key="1">
    <citation type="journal article" date="2019" name="bioRxiv">
        <title>The Genome of the Zebra Mussel, Dreissena polymorpha: A Resource for Invasive Species Research.</title>
        <authorList>
            <person name="McCartney M.A."/>
            <person name="Auch B."/>
            <person name="Kono T."/>
            <person name="Mallez S."/>
            <person name="Zhang Y."/>
            <person name="Obille A."/>
            <person name="Becker A."/>
            <person name="Abrahante J.E."/>
            <person name="Garbe J."/>
            <person name="Badalamenti J.P."/>
            <person name="Herman A."/>
            <person name="Mangelson H."/>
            <person name="Liachko I."/>
            <person name="Sullivan S."/>
            <person name="Sone E.D."/>
            <person name="Koren S."/>
            <person name="Silverstein K.A.T."/>
            <person name="Beckman K.B."/>
            <person name="Gohl D.M."/>
        </authorList>
    </citation>
    <scope>NUCLEOTIDE SEQUENCE</scope>
    <source>
        <strain evidence="1">Duluth1</strain>
        <tissue evidence="1">Whole animal</tissue>
    </source>
</reference>
<comment type="caution">
    <text evidence="1">The sequence shown here is derived from an EMBL/GenBank/DDBJ whole genome shotgun (WGS) entry which is preliminary data.</text>
</comment>
<protein>
    <submittedName>
        <fullName evidence="1">Uncharacterized protein</fullName>
    </submittedName>
</protein>